<evidence type="ECO:0000259" key="2">
    <source>
        <dbReference type="Pfam" id="PF03992"/>
    </source>
</evidence>
<accession>A0A1J4N9V0</accession>
<dbReference type="SUPFAM" id="SSF54909">
    <property type="entry name" value="Dimeric alpha+beta barrel"/>
    <property type="match status" value="1"/>
</dbReference>
<protein>
    <submittedName>
        <fullName evidence="3">Antibiotic biosynthesis monooxygenase</fullName>
    </submittedName>
</protein>
<dbReference type="PANTHER" id="PTHR40057:SF1">
    <property type="entry name" value="SLR1162 PROTEIN"/>
    <property type="match status" value="1"/>
</dbReference>
<keyword evidence="3" id="KW-0503">Monooxygenase</keyword>
<dbReference type="OrthoDB" id="6986893at2"/>
<evidence type="ECO:0000313" key="4">
    <source>
        <dbReference type="Proteomes" id="UP000033772"/>
    </source>
</evidence>
<sequence>MDGMSDPVTVTIARRVSVERRDEMVAWMQAGIRLASEFPGFLGAGWVRPAPDSDQWHLLYRFDSHETLGRWDNSRQRGWWLGAGEPFVEETRIERRTGIEGWFDPPSTYDVEQVSGVATAPPRWKQTITIFLMFYPVSLLANWLIGPFVADWVLPLKVLGVMAVTLPFMTYFGLPWITRNMEWFLHGRPAPWRR</sequence>
<keyword evidence="1" id="KW-1133">Transmembrane helix</keyword>
<keyword evidence="3" id="KW-0560">Oxidoreductase</keyword>
<proteinExistence type="predicted"/>
<dbReference type="InterPro" id="IPR011008">
    <property type="entry name" value="Dimeric_a/b-barrel"/>
</dbReference>
<dbReference type="PANTHER" id="PTHR40057">
    <property type="entry name" value="SLR1162 PROTEIN"/>
    <property type="match status" value="1"/>
</dbReference>
<dbReference type="GO" id="GO:0004497">
    <property type="term" value="F:monooxygenase activity"/>
    <property type="evidence" value="ECO:0007669"/>
    <property type="project" value="UniProtKB-KW"/>
</dbReference>
<feature type="domain" description="ABM" evidence="2">
    <location>
        <begin position="7"/>
        <end position="75"/>
    </location>
</feature>
<evidence type="ECO:0000256" key="1">
    <source>
        <dbReference type="SAM" id="Phobius"/>
    </source>
</evidence>
<keyword evidence="1" id="KW-0812">Transmembrane</keyword>
<name>A0A1J4N9V0_9ACTN</name>
<keyword evidence="4" id="KW-1185">Reference proteome</keyword>
<feature type="transmembrane region" description="Helical" evidence="1">
    <location>
        <begin position="128"/>
        <end position="146"/>
    </location>
</feature>
<dbReference type="InterPro" id="IPR007138">
    <property type="entry name" value="ABM_dom"/>
</dbReference>
<dbReference type="Pfam" id="PF03992">
    <property type="entry name" value="ABM"/>
    <property type="match status" value="1"/>
</dbReference>
<dbReference type="InterPro" id="IPR038762">
    <property type="entry name" value="ABM_predict"/>
</dbReference>
<dbReference type="EMBL" id="JZDQ02000006">
    <property type="protein sequence ID" value="OIJ27751.1"/>
    <property type="molecule type" value="Genomic_DNA"/>
</dbReference>
<keyword evidence="1" id="KW-0472">Membrane</keyword>
<dbReference type="Gene3D" id="3.30.70.100">
    <property type="match status" value="1"/>
</dbReference>
<dbReference type="Proteomes" id="UP000033772">
    <property type="component" value="Unassembled WGS sequence"/>
</dbReference>
<reference evidence="3" key="1">
    <citation type="submission" date="2016-10" db="EMBL/GenBank/DDBJ databases">
        <title>Draft Genome Sequence of Nocardioides luteus Strain BAFB, an Alkane-Degrading Bacterium Isolated from JP-7 Polluted Soil.</title>
        <authorList>
            <person name="Brown L."/>
            <person name="Ruiz O.N."/>
            <person name="Gunasekera T."/>
        </authorList>
    </citation>
    <scope>NUCLEOTIDE SEQUENCE [LARGE SCALE GENOMIC DNA]</scope>
    <source>
        <strain evidence="3">BAFB</strain>
    </source>
</reference>
<gene>
    <name evidence="3" type="ORF">UG56_005160</name>
</gene>
<organism evidence="3 4">
    <name type="scientific">Nocardioides luteus</name>
    <dbReference type="NCBI Taxonomy" id="1844"/>
    <lineage>
        <taxon>Bacteria</taxon>
        <taxon>Bacillati</taxon>
        <taxon>Actinomycetota</taxon>
        <taxon>Actinomycetes</taxon>
        <taxon>Propionibacteriales</taxon>
        <taxon>Nocardioidaceae</taxon>
        <taxon>Nocardioides</taxon>
    </lineage>
</organism>
<dbReference type="AlphaFoldDB" id="A0A1J4N9V0"/>
<comment type="caution">
    <text evidence="3">The sequence shown here is derived from an EMBL/GenBank/DDBJ whole genome shotgun (WGS) entry which is preliminary data.</text>
</comment>
<feature type="transmembrane region" description="Helical" evidence="1">
    <location>
        <begin position="152"/>
        <end position="174"/>
    </location>
</feature>
<evidence type="ECO:0000313" key="3">
    <source>
        <dbReference type="EMBL" id="OIJ27751.1"/>
    </source>
</evidence>